<gene>
    <name evidence="1" type="ORF">BIY37_02925</name>
</gene>
<dbReference type="AlphaFoldDB" id="A0A1V6M284"/>
<comment type="caution">
    <text evidence="1">The sequence shown here is derived from an EMBL/GenBank/DDBJ whole genome shotgun (WGS) entry which is preliminary data.</text>
</comment>
<name>A0A1V6M284_9BACT</name>
<evidence type="ECO:0000313" key="1">
    <source>
        <dbReference type="EMBL" id="OQD46480.1"/>
    </source>
</evidence>
<sequence>MARYVCTGERCTLSEGREFAVECGTQESGRDRGAIGEGLLEGKGWRKGNYWRRELRKLMRISAKALFGGGKNKEDTTKERAKRYLGLASSVSEKIEASTLAIYGRVLSTNQCREN</sequence>
<organism evidence="1 2">
    <name type="scientific">Candidatus Brocadia sapporoensis</name>
    <dbReference type="NCBI Taxonomy" id="392547"/>
    <lineage>
        <taxon>Bacteria</taxon>
        <taxon>Pseudomonadati</taxon>
        <taxon>Planctomycetota</taxon>
        <taxon>Candidatus Brocadiia</taxon>
        <taxon>Candidatus Brocadiales</taxon>
        <taxon>Candidatus Brocadiaceae</taxon>
        <taxon>Candidatus Brocadia</taxon>
    </lineage>
</organism>
<dbReference type="EMBL" id="MJUW02000031">
    <property type="protein sequence ID" value="OQD46480.1"/>
    <property type="molecule type" value="Genomic_DNA"/>
</dbReference>
<evidence type="ECO:0000313" key="2">
    <source>
        <dbReference type="Proteomes" id="UP000242219"/>
    </source>
</evidence>
<keyword evidence="2" id="KW-1185">Reference proteome</keyword>
<protein>
    <submittedName>
        <fullName evidence="1">Uncharacterized protein</fullName>
    </submittedName>
</protein>
<dbReference type="Proteomes" id="UP000242219">
    <property type="component" value="Unassembled WGS sequence"/>
</dbReference>
<proteinExistence type="predicted"/>
<accession>A0A1V6M284</accession>
<dbReference type="RefSeq" id="WP_070066341.1">
    <property type="nucleotide sequence ID" value="NZ_MJUW02000031.1"/>
</dbReference>
<reference evidence="1 2" key="1">
    <citation type="journal article" date="2016" name="Genome Announc.">
        <title>Draft Genome Sequence of the Anaerobic Ammonium-Oxidizing Bacterium 'Candidatus Brocadia sp. 40'.</title>
        <authorList>
            <person name="Ali M."/>
            <person name="Haroon M.F."/>
            <person name="Narita Y."/>
            <person name="Zhang L."/>
            <person name="Rangel Shaw D."/>
            <person name="Okabe S."/>
            <person name="Saikaly P.E."/>
        </authorList>
    </citation>
    <scope>NUCLEOTIDE SEQUENCE [LARGE SCALE GENOMIC DNA]</scope>
    <source>
        <strain evidence="1 2">40</strain>
    </source>
</reference>